<gene>
    <name evidence="1" type="ORF">E3U55_16935</name>
</gene>
<dbReference type="AlphaFoldDB" id="A0A4Y8ICZ8"/>
<dbReference type="RefSeq" id="WP_134341661.1">
    <property type="nucleotide sequence ID" value="NZ_SOPW01000035.1"/>
</dbReference>
<dbReference type="EMBL" id="SOPW01000035">
    <property type="protein sequence ID" value="TFB12916.1"/>
    <property type="molecule type" value="Genomic_DNA"/>
</dbReference>
<reference evidence="1 2" key="1">
    <citation type="submission" date="2019-03" db="EMBL/GenBank/DDBJ databases">
        <authorList>
            <person name="He R.-H."/>
        </authorList>
    </citation>
    <scope>NUCLEOTIDE SEQUENCE [LARGE SCALE GENOMIC DNA]</scope>
    <source>
        <strain evidence="2">SH 714</strain>
    </source>
</reference>
<evidence type="ECO:0000313" key="2">
    <source>
        <dbReference type="Proteomes" id="UP000297975"/>
    </source>
</evidence>
<proteinExistence type="predicted"/>
<dbReference type="OrthoDB" id="5456548at2"/>
<dbReference type="Proteomes" id="UP000297975">
    <property type="component" value="Unassembled WGS sequence"/>
</dbReference>
<keyword evidence="2" id="KW-1185">Reference proteome</keyword>
<accession>A0A4Y8ICZ8</accession>
<organism evidence="1 2">
    <name type="scientific">Filobacillus milosensis</name>
    <dbReference type="NCBI Taxonomy" id="94137"/>
    <lineage>
        <taxon>Bacteria</taxon>
        <taxon>Bacillati</taxon>
        <taxon>Bacillota</taxon>
        <taxon>Bacilli</taxon>
        <taxon>Bacillales</taxon>
        <taxon>Bacillaceae</taxon>
        <taxon>Filobacillus</taxon>
    </lineage>
</organism>
<protein>
    <submittedName>
        <fullName evidence="1">Uncharacterized protein</fullName>
    </submittedName>
</protein>
<sequence length="185" mass="21676">MKFEYKLSGLGWADGLIEANSQTYNFNISYLSDGLGDFLTALMELNQYCVPEDEVKVQTSCTWHAEPSGTELILKLSDKMLNIKMISYDDIDLKLSKQIEIDTSVSYYEFLFIVIERLDFLLKKHGLIGYRDTWYEHDFPISSYLKLKQYLISKSSFHTETFVELGYEMEKSDINEEMKLLMKYL</sequence>
<name>A0A4Y8ICZ8_9BACI</name>
<comment type="caution">
    <text evidence="1">The sequence shown here is derived from an EMBL/GenBank/DDBJ whole genome shotgun (WGS) entry which is preliminary data.</text>
</comment>
<evidence type="ECO:0000313" key="1">
    <source>
        <dbReference type="EMBL" id="TFB12916.1"/>
    </source>
</evidence>